<comment type="caution">
    <text evidence="4">The sequence shown here is derived from an EMBL/GenBank/DDBJ whole genome shotgun (WGS) entry which is preliminary data.</text>
</comment>
<dbReference type="Pfam" id="PF03319">
    <property type="entry name" value="EutN_CcmL"/>
    <property type="match status" value="1"/>
</dbReference>
<accession>A0A419T5F3</accession>
<evidence type="ECO:0000256" key="1">
    <source>
        <dbReference type="ARBA" id="ARBA00023587"/>
    </source>
</evidence>
<dbReference type="Gene3D" id="2.40.50.220">
    <property type="entry name" value="EutN/Ccml"/>
    <property type="match status" value="1"/>
</dbReference>
<dbReference type="PROSITE" id="PS51932">
    <property type="entry name" value="BMV"/>
    <property type="match status" value="1"/>
</dbReference>
<gene>
    <name evidence="4" type="ORF">BET03_10530</name>
</gene>
<reference evidence="4 5" key="1">
    <citation type="submission" date="2016-08" db="EMBL/GenBank/DDBJ databases">
        <title>Novel Firmicutes and Novel Genomes.</title>
        <authorList>
            <person name="Poppleton D.I."/>
            <person name="Gribaldo S."/>
        </authorList>
    </citation>
    <scope>NUCLEOTIDE SEQUENCE [LARGE SCALE GENOMIC DNA]</scope>
    <source>
        <strain evidence="4 5">CTT3</strain>
    </source>
</reference>
<sequence length="89" mass="9407">MYLARVVGNVVSTQKNQSLIGKKLLIVQQVNAQCHPIGEIEIAVDSVGAGAGEIVLISAGSSARQVFENENIPTDKAIVGIVDHLEVNQ</sequence>
<dbReference type="RefSeq" id="WP_120168298.1">
    <property type="nucleotide sequence ID" value="NZ_MCIB01000009.1"/>
</dbReference>
<comment type="subcellular location">
    <subcellularLocation>
        <location evidence="1">Carboxysome</location>
    </subcellularLocation>
</comment>
<dbReference type="InterPro" id="IPR036677">
    <property type="entry name" value="EutN_CcmL_sf"/>
</dbReference>
<evidence type="ECO:0000256" key="2">
    <source>
        <dbReference type="ARBA" id="ARBA00023669"/>
    </source>
</evidence>
<organism evidence="4 5">
    <name type="scientific">Thermohalobacter berrensis</name>
    <dbReference type="NCBI Taxonomy" id="99594"/>
    <lineage>
        <taxon>Bacteria</taxon>
        <taxon>Bacillati</taxon>
        <taxon>Bacillota</taxon>
        <taxon>Tissierellia</taxon>
        <taxon>Tissierellales</taxon>
        <taxon>Thermohalobacteraceae</taxon>
        <taxon>Thermohalobacter</taxon>
    </lineage>
</organism>
<dbReference type="PANTHER" id="PTHR36539">
    <property type="entry name" value="ETHANOLAMINE UTILIZATION PROTEIN EUTN"/>
    <property type="match status" value="1"/>
</dbReference>
<dbReference type="EMBL" id="MCIB01000009">
    <property type="protein sequence ID" value="RKD32760.1"/>
    <property type="molecule type" value="Genomic_DNA"/>
</dbReference>
<dbReference type="CDD" id="cd01614">
    <property type="entry name" value="EutN_CcmL"/>
    <property type="match status" value="1"/>
</dbReference>
<dbReference type="GO" id="GO:0031470">
    <property type="term" value="C:carboxysome"/>
    <property type="evidence" value="ECO:0007669"/>
    <property type="project" value="UniProtKB-SubCell"/>
</dbReference>
<dbReference type="InterPro" id="IPR004992">
    <property type="entry name" value="EutN_CcmL"/>
</dbReference>
<name>A0A419T5F3_9FIRM</name>
<dbReference type="AlphaFoldDB" id="A0A419T5F3"/>
<evidence type="ECO:0000313" key="5">
    <source>
        <dbReference type="Proteomes" id="UP000284177"/>
    </source>
</evidence>
<keyword evidence="2" id="KW-1282">Carboxysome</keyword>
<keyword evidence="5" id="KW-1185">Reference proteome</keyword>
<proteinExistence type="predicted"/>
<evidence type="ECO:0000256" key="3">
    <source>
        <dbReference type="ARBA" id="ARBA00024446"/>
    </source>
</evidence>
<keyword evidence="3" id="KW-1283">Bacterial microcompartment</keyword>
<protein>
    <submittedName>
        <fullName evidence="4">Ethanolamine utilization protein EutN</fullName>
    </submittedName>
</protein>
<dbReference type="OrthoDB" id="196195at2"/>
<dbReference type="PANTHER" id="PTHR36539:SF1">
    <property type="entry name" value="BACTERIAL MICROCOMPARTMENT SHELL VERTEX PROTEIN EUTN"/>
    <property type="match status" value="1"/>
</dbReference>
<dbReference type="Proteomes" id="UP000284177">
    <property type="component" value="Unassembled WGS sequence"/>
</dbReference>
<dbReference type="SUPFAM" id="SSF159133">
    <property type="entry name" value="EutN/CcmL-like"/>
    <property type="match status" value="1"/>
</dbReference>
<evidence type="ECO:0000313" key="4">
    <source>
        <dbReference type="EMBL" id="RKD32760.1"/>
    </source>
</evidence>